<keyword evidence="6 11" id="KW-0812">Transmembrane</keyword>
<organism evidence="14 15">
    <name type="scientific">Pseudochrobactrum kiredjianiae</name>
    <dbReference type="NCBI Taxonomy" id="386305"/>
    <lineage>
        <taxon>Bacteria</taxon>
        <taxon>Pseudomonadati</taxon>
        <taxon>Pseudomonadota</taxon>
        <taxon>Alphaproteobacteria</taxon>
        <taxon>Hyphomicrobiales</taxon>
        <taxon>Brucellaceae</taxon>
        <taxon>Pseudochrobactrum</taxon>
    </lineage>
</organism>
<proteinExistence type="predicted"/>
<keyword evidence="10 11" id="KW-0472">Membrane</keyword>
<evidence type="ECO:0000256" key="5">
    <source>
        <dbReference type="ARBA" id="ARBA00022679"/>
    </source>
</evidence>
<evidence type="ECO:0000256" key="6">
    <source>
        <dbReference type="ARBA" id="ARBA00022692"/>
    </source>
</evidence>
<dbReference type="PRINTS" id="PR00344">
    <property type="entry name" value="BCTRLSENSOR"/>
</dbReference>
<dbReference type="SMART" id="SM00387">
    <property type="entry name" value="HATPase_c"/>
    <property type="match status" value="1"/>
</dbReference>
<dbReference type="CDD" id="cd00075">
    <property type="entry name" value="HATPase"/>
    <property type="match status" value="1"/>
</dbReference>
<dbReference type="EC" id="2.7.13.3" evidence="3"/>
<evidence type="ECO:0000259" key="13">
    <source>
        <dbReference type="PROSITE" id="PS50885"/>
    </source>
</evidence>
<feature type="transmembrane region" description="Helical" evidence="11">
    <location>
        <begin position="12"/>
        <end position="29"/>
    </location>
</feature>
<dbReference type="Pfam" id="PF02518">
    <property type="entry name" value="HATPase_c"/>
    <property type="match status" value="1"/>
</dbReference>
<dbReference type="InterPro" id="IPR036890">
    <property type="entry name" value="HATPase_C_sf"/>
</dbReference>
<evidence type="ECO:0000256" key="2">
    <source>
        <dbReference type="ARBA" id="ARBA00004370"/>
    </source>
</evidence>
<dbReference type="InterPro" id="IPR013727">
    <property type="entry name" value="2CSK_N"/>
</dbReference>
<name>A0ABW3V720_9HYPH</name>
<protein>
    <recommendedName>
        <fullName evidence="3">histidine kinase</fullName>
        <ecNumber evidence="3">2.7.13.3</ecNumber>
    </recommendedName>
</protein>
<comment type="catalytic activity">
    <reaction evidence="1">
        <text>ATP + protein L-histidine = ADP + protein N-phospho-L-histidine.</text>
        <dbReference type="EC" id="2.7.13.3"/>
    </reaction>
</comment>
<dbReference type="InterPro" id="IPR004358">
    <property type="entry name" value="Sig_transdc_His_kin-like_C"/>
</dbReference>
<dbReference type="RefSeq" id="WP_289384983.1">
    <property type="nucleotide sequence ID" value="NZ_JAUCBM010000001.1"/>
</dbReference>
<evidence type="ECO:0000256" key="8">
    <source>
        <dbReference type="ARBA" id="ARBA00022989"/>
    </source>
</evidence>
<gene>
    <name evidence="14" type="ORF">ACFQ35_14865</name>
</gene>
<dbReference type="SMART" id="SM00388">
    <property type="entry name" value="HisKA"/>
    <property type="match status" value="1"/>
</dbReference>
<feature type="transmembrane region" description="Helical" evidence="11">
    <location>
        <begin position="168"/>
        <end position="190"/>
    </location>
</feature>
<comment type="subcellular location">
    <subcellularLocation>
        <location evidence="2">Membrane</location>
    </subcellularLocation>
</comment>
<dbReference type="InterPro" id="IPR003661">
    <property type="entry name" value="HisK_dim/P_dom"/>
</dbReference>
<dbReference type="Gene3D" id="3.30.565.10">
    <property type="entry name" value="Histidine kinase-like ATPase, C-terminal domain"/>
    <property type="match status" value="1"/>
</dbReference>
<dbReference type="SUPFAM" id="SSF55874">
    <property type="entry name" value="ATPase domain of HSP90 chaperone/DNA topoisomerase II/histidine kinase"/>
    <property type="match status" value="1"/>
</dbReference>
<dbReference type="SUPFAM" id="SSF47384">
    <property type="entry name" value="Homodimeric domain of signal transducing histidine kinase"/>
    <property type="match status" value="1"/>
</dbReference>
<dbReference type="PANTHER" id="PTHR45436:SF1">
    <property type="entry name" value="SENSOR PROTEIN QSEC"/>
    <property type="match status" value="1"/>
</dbReference>
<dbReference type="InterPro" id="IPR050428">
    <property type="entry name" value="TCS_sensor_his_kinase"/>
</dbReference>
<dbReference type="Proteomes" id="UP001597263">
    <property type="component" value="Unassembled WGS sequence"/>
</dbReference>
<feature type="domain" description="HAMP" evidence="13">
    <location>
        <begin position="187"/>
        <end position="238"/>
    </location>
</feature>
<evidence type="ECO:0000256" key="7">
    <source>
        <dbReference type="ARBA" id="ARBA00022777"/>
    </source>
</evidence>
<dbReference type="InterPro" id="IPR003660">
    <property type="entry name" value="HAMP_dom"/>
</dbReference>
<evidence type="ECO:0000256" key="4">
    <source>
        <dbReference type="ARBA" id="ARBA00022553"/>
    </source>
</evidence>
<keyword evidence="5 14" id="KW-0808">Transferase</keyword>
<comment type="caution">
    <text evidence="14">The sequence shown here is derived from an EMBL/GenBank/DDBJ whole genome shotgun (WGS) entry which is preliminary data.</text>
</comment>
<reference evidence="15" key="1">
    <citation type="journal article" date="2019" name="Int. J. Syst. Evol. Microbiol.">
        <title>The Global Catalogue of Microorganisms (GCM) 10K type strain sequencing project: providing services to taxonomists for standard genome sequencing and annotation.</title>
        <authorList>
            <consortium name="The Broad Institute Genomics Platform"/>
            <consortium name="The Broad Institute Genome Sequencing Center for Infectious Disease"/>
            <person name="Wu L."/>
            <person name="Ma J."/>
        </authorList>
    </citation>
    <scope>NUCLEOTIDE SEQUENCE [LARGE SCALE GENOMIC DNA]</scope>
    <source>
        <strain evidence="15">CCUG 49584</strain>
    </source>
</reference>
<dbReference type="Pfam" id="PF00512">
    <property type="entry name" value="HisKA"/>
    <property type="match status" value="1"/>
</dbReference>
<dbReference type="Gene3D" id="1.10.287.130">
    <property type="match status" value="1"/>
</dbReference>
<sequence length="465" mass="50795">MREAAYSLRKRLLGWLLVSTVLIGLVALVDTYQEAVSTANKVADRVLSGSALAIAERVVVSEYGELEVDIPYVALEMLTSAAQDRVFYRVDGPPGQFITGYETLPLLENPQNKDLEFGDGLYRGEPIRLALLRRSASTGVNSVPFTVTVAETTMARRQLTQTILLRSALRLLFMIIGTALVVWIAVTYALRPLYRLSDAIAERNPQDLHPISEHVPNEVQGLVETVNSFMVRLQSALDALRHFTGNASHQLRTPLAVVRTQLALAQRNDDRQAMLEAVTQADQAVAHAERILAQLLLLAKIDASGDQAAQLLVPLDMAEMARQITGDYVREAARNNIDLGYEGEASLIVRGDRLLLEEALKNLISNALLYAGENTAVTVRVRRQGDNVCLEVEDSGAGVAEEKLAVIRKRFARGEVSKNTQHQPHGSGLGLSIVEEIAVLHGGNLSLRHAGQGKGLLATICFPHP</sequence>
<keyword evidence="7 14" id="KW-0418">Kinase</keyword>
<keyword evidence="15" id="KW-1185">Reference proteome</keyword>
<evidence type="ECO:0000313" key="14">
    <source>
        <dbReference type="EMBL" id="MFD1228422.1"/>
    </source>
</evidence>
<dbReference type="InterPro" id="IPR036097">
    <property type="entry name" value="HisK_dim/P_sf"/>
</dbReference>
<dbReference type="PROSITE" id="PS50885">
    <property type="entry name" value="HAMP"/>
    <property type="match status" value="1"/>
</dbReference>
<dbReference type="GO" id="GO:0004673">
    <property type="term" value="F:protein histidine kinase activity"/>
    <property type="evidence" value="ECO:0007669"/>
    <property type="project" value="UniProtKB-EC"/>
</dbReference>
<dbReference type="EMBL" id="JBHTMA010000040">
    <property type="protein sequence ID" value="MFD1228422.1"/>
    <property type="molecule type" value="Genomic_DNA"/>
</dbReference>
<keyword evidence="8 11" id="KW-1133">Transmembrane helix</keyword>
<evidence type="ECO:0000256" key="9">
    <source>
        <dbReference type="ARBA" id="ARBA00023012"/>
    </source>
</evidence>
<evidence type="ECO:0000313" key="15">
    <source>
        <dbReference type="Proteomes" id="UP001597263"/>
    </source>
</evidence>
<keyword evidence="4" id="KW-0597">Phosphoprotein</keyword>
<keyword evidence="9" id="KW-0902">Two-component regulatory system</keyword>
<dbReference type="PROSITE" id="PS50109">
    <property type="entry name" value="HIS_KIN"/>
    <property type="match status" value="1"/>
</dbReference>
<evidence type="ECO:0000259" key="12">
    <source>
        <dbReference type="PROSITE" id="PS50109"/>
    </source>
</evidence>
<dbReference type="Pfam" id="PF08521">
    <property type="entry name" value="2CSK_N"/>
    <property type="match status" value="1"/>
</dbReference>
<evidence type="ECO:0000256" key="10">
    <source>
        <dbReference type="ARBA" id="ARBA00023136"/>
    </source>
</evidence>
<dbReference type="PANTHER" id="PTHR45436">
    <property type="entry name" value="SENSOR HISTIDINE KINASE YKOH"/>
    <property type="match status" value="1"/>
</dbReference>
<evidence type="ECO:0000256" key="11">
    <source>
        <dbReference type="SAM" id="Phobius"/>
    </source>
</evidence>
<evidence type="ECO:0000256" key="3">
    <source>
        <dbReference type="ARBA" id="ARBA00012438"/>
    </source>
</evidence>
<feature type="domain" description="Histidine kinase" evidence="12">
    <location>
        <begin position="246"/>
        <end position="465"/>
    </location>
</feature>
<dbReference type="CDD" id="cd00082">
    <property type="entry name" value="HisKA"/>
    <property type="match status" value="1"/>
</dbReference>
<dbReference type="InterPro" id="IPR003594">
    <property type="entry name" value="HATPase_dom"/>
</dbReference>
<evidence type="ECO:0000256" key="1">
    <source>
        <dbReference type="ARBA" id="ARBA00000085"/>
    </source>
</evidence>
<dbReference type="InterPro" id="IPR005467">
    <property type="entry name" value="His_kinase_dom"/>
</dbReference>
<accession>A0ABW3V720</accession>